<keyword evidence="4" id="KW-1185">Reference proteome</keyword>
<sequence>MLNPANATVQSHAYPTVLPPAPSFFPGTAVTLTILFFLTGALVAGAFWWRERRMRRRMQDQYRLQGGKASLELQTIQTQMNPHFIYNSLNAIHSFILSSSTDLASSYLTRFSRLLRMTLEHSSREWITLEEDLETLDLYLQLETLRFEGQFDYDIQLLPGHPPLNVLIPPFLIQPYVQNAIWNRLLQREEGKGFIKIEVGRDNDGMFVRLEDNGIARHNAFHQHQQKTPAIAVAGERLHWINHRYHTHANITSGHKYDEHHQRTGTYTHFRLPDVRYDEVAPEARIFK</sequence>
<gene>
    <name evidence="3" type="ORF">WJU16_13080</name>
</gene>
<dbReference type="RefSeq" id="WP_341833944.1">
    <property type="nucleotide sequence ID" value="NZ_CP149822.1"/>
</dbReference>
<reference evidence="4" key="1">
    <citation type="submission" date="2024-03" db="EMBL/GenBank/DDBJ databases">
        <title>Chitinophaga horti sp. nov., isolated from garden soil.</title>
        <authorList>
            <person name="Lee D.S."/>
            <person name="Han D.M."/>
            <person name="Baek J.H."/>
            <person name="Choi D.G."/>
            <person name="Jeon J.H."/>
            <person name="Jeon C.O."/>
        </authorList>
    </citation>
    <scope>NUCLEOTIDE SEQUENCE [LARGE SCALE GENOMIC DNA]</scope>
    <source>
        <strain evidence="4">GPA1</strain>
    </source>
</reference>
<protein>
    <submittedName>
        <fullName evidence="3">Histidine kinase</fullName>
    </submittedName>
</protein>
<evidence type="ECO:0000256" key="1">
    <source>
        <dbReference type="SAM" id="Phobius"/>
    </source>
</evidence>
<dbReference type="InterPro" id="IPR010559">
    <property type="entry name" value="Sig_transdc_His_kin_internal"/>
</dbReference>
<feature type="transmembrane region" description="Helical" evidence="1">
    <location>
        <begin position="24"/>
        <end position="49"/>
    </location>
</feature>
<evidence type="ECO:0000259" key="2">
    <source>
        <dbReference type="Pfam" id="PF06580"/>
    </source>
</evidence>
<dbReference type="PANTHER" id="PTHR34220">
    <property type="entry name" value="SENSOR HISTIDINE KINASE YPDA"/>
    <property type="match status" value="1"/>
</dbReference>
<evidence type="ECO:0000313" key="3">
    <source>
        <dbReference type="EMBL" id="WZN38935.1"/>
    </source>
</evidence>
<dbReference type="PANTHER" id="PTHR34220:SF7">
    <property type="entry name" value="SENSOR HISTIDINE KINASE YPDA"/>
    <property type="match status" value="1"/>
</dbReference>
<dbReference type="GO" id="GO:0016301">
    <property type="term" value="F:kinase activity"/>
    <property type="evidence" value="ECO:0007669"/>
    <property type="project" value="UniProtKB-KW"/>
</dbReference>
<dbReference type="Proteomes" id="UP001485459">
    <property type="component" value="Chromosome"/>
</dbReference>
<accession>A0ABZ2YGF1</accession>
<keyword evidence="3" id="KW-0808">Transferase</keyword>
<keyword evidence="3" id="KW-0418">Kinase</keyword>
<dbReference type="EMBL" id="CP149822">
    <property type="protein sequence ID" value="WZN38935.1"/>
    <property type="molecule type" value="Genomic_DNA"/>
</dbReference>
<dbReference type="Pfam" id="PF06580">
    <property type="entry name" value="His_kinase"/>
    <property type="match status" value="1"/>
</dbReference>
<proteinExistence type="predicted"/>
<keyword evidence="1" id="KW-1133">Transmembrane helix</keyword>
<keyword evidence="1" id="KW-0472">Membrane</keyword>
<name>A0ABZ2YGF1_9BACT</name>
<dbReference type="InterPro" id="IPR050640">
    <property type="entry name" value="Bact_2-comp_sensor_kinase"/>
</dbReference>
<feature type="domain" description="Signal transduction histidine kinase internal region" evidence="2">
    <location>
        <begin position="72"/>
        <end position="150"/>
    </location>
</feature>
<evidence type="ECO:0000313" key="4">
    <source>
        <dbReference type="Proteomes" id="UP001485459"/>
    </source>
</evidence>
<keyword evidence="1" id="KW-0812">Transmembrane</keyword>
<organism evidence="3 4">
    <name type="scientific">Chitinophaga pollutisoli</name>
    <dbReference type="NCBI Taxonomy" id="3133966"/>
    <lineage>
        <taxon>Bacteria</taxon>
        <taxon>Pseudomonadati</taxon>
        <taxon>Bacteroidota</taxon>
        <taxon>Chitinophagia</taxon>
        <taxon>Chitinophagales</taxon>
        <taxon>Chitinophagaceae</taxon>
        <taxon>Chitinophaga</taxon>
    </lineage>
</organism>